<dbReference type="Pfam" id="PF08323">
    <property type="entry name" value="Glyco_transf_5"/>
    <property type="match status" value="1"/>
</dbReference>
<feature type="binding site" evidence="8">
    <location>
        <position position="15"/>
    </location>
    <ligand>
        <name>ADP-alpha-D-glucose</name>
        <dbReference type="ChEBI" id="CHEBI:57498"/>
    </ligand>
</feature>
<proteinExistence type="inferred from homology"/>
<comment type="similarity">
    <text evidence="4 8">Belongs to the glycosyltransferase 1 family. Bacterial/plant glycogen synthase subfamily.</text>
</comment>
<dbReference type="RefSeq" id="WP_080122646.1">
    <property type="nucleotide sequence ID" value="NZ_CP035278.1"/>
</dbReference>
<keyword evidence="13" id="KW-1185">Reference proteome</keyword>
<evidence type="ECO:0000256" key="7">
    <source>
        <dbReference type="ARBA" id="ARBA00023056"/>
    </source>
</evidence>
<evidence type="ECO:0000313" key="14">
    <source>
        <dbReference type="Proteomes" id="UP000825134"/>
    </source>
</evidence>
<dbReference type="Proteomes" id="UP000825134">
    <property type="component" value="Chromosome"/>
</dbReference>
<evidence type="ECO:0000256" key="5">
    <source>
        <dbReference type="ARBA" id="ARBA00022676"/>
    </source>
</evidence>
<evidence type="ECO:0000256" key="4">
    <source>
        <dbReference type="ARBA" id="ARBA00010281"/>
    </source>
</evidence>
<evidence type="ECO:0000256" key="1">
    <source>
        <dbReference type="ARBA" id="ARBA00001478"/>
    </source>
</evidence>
<feature type="domain" description="Starch synthase catalytic" evidence="10">
    <location>
        <begin position="2"/>
        <end position="229"/>
    </location>
</feature>
<dbReference type="CDD" id="cd03791">
    <property type="entry name" value="GT5_Glycogen_synthase_DULL1-like"/>
    <property type="match status" value="1"/>
</dbReference>
<dbReference type="PANTHER" id="PTHR46083:SF1">
    <property type="entry name" value="GLYCOGEN SYNTHASE 2-RELATED"/>
    <property type="match status" value="1"/>
</dbReference>
<dbReference type="GO" id="GO:0009011">
    <property type="term" value="F:alpha-1,4-glucan glucosyltransferase (ADP-glucose donor) activity"/>
    <property type="evidence" value="ECO:0007669"/>
    <property type="project" value="UniProtKB-UniRule"/>
</dbReference>
<evidence type="ECO:0000256" key="8">
    <source>
        <dbReference type="HAMAP-Rule" id="MF_00484"/>
    </source>
</evidence>
<reference evidence="12" key="2">
    <citation type="journal article" date="2021" name="Front. Microbiol.">
        <title>Generation of Tetracycline and Rifamycin Resistant Chlamydia Suis Recombinants.</title>
        <authorList>
            <person name="Marti H."/>
            <person name="Bommana S."/>
            <person name="Read T.D."/>
            <person name="Pesch T."/>
            <person name="Prahauser B."/>
            <person name="Dean D."/>
            <person name="Borel N."/>
        </authorList>
    </citation>
    <scope>NUCLEOTIDE SEQUENCE</scope>
    <source>
        <strain evidence="12">208.1</strain>
    </source>
</reference>
<dbReference type="AlphaFoldDB" id="A0AAQ0J844"/>
<dbReference type="Proteomes" id="UP000512184">
    <property type="component" value="Chromosome"/>
</dbReference>
<feature type="domain" description="Glycosyl transferase family 1" evidence="9">
    <location>
        <begin position="293"/>
        <end position="445"/>
    </location>
</feature>
<dbReference type="InterPro" id="IPR011835">
    <property type="entry name" value="GS/SS"/>
</dbReference>
<keyword evidence="6 8" id="KW-0808">Transferase</keyword>
<dbReference type="PANTHER" id="PTHR46083">
    <property type="match status" value="1"/>
</dbReference>
<dbReference type="HAMAP" id="MF_00484">
    <property type="entry name" value="Glycogen_synth"/>
    <property type="match status" value="1"/>
</dbReference>
<dbReference type="Pfam" id="PF00534">
    <property type="entry name" value="Glycos_transf_1"/>
    <property type="match status" value="1"/>
</dbReference>
<evidence type="ECO:0000313" key="11">
    <source>
        <dbReference type="EMBL" id="QHP83076.1"/>
    </source>
</evidence>
<evidence type="ECO:0000256" key="6">
    <source>
        <dbReference type="ARBA" id="ARBA00022679"/>
    </source>
</evidence>
<dbReference type="NCBIfam" id="TIGR02095">
    <property type="entry name" value="glgA"/>
    <property type="match status" value="1"/>
</dbReference>
<dbReference type="GO" id="GO:0004373">
    <property type="term" value="F:alpha-1,4-glucan glucosyltransferase (UDP-glucose donor) activity"/>
    <property type="evidence" value="ECO:0007669"/>
    <property type="project" value="InterPro"/>
</dbReference>
<dbReference type="EMBL" id="CP035278">
    <property type="protein sequence ID" value="QHP83076.1"/>
    <property type="molecule type" value="Genomic_DNA"/>
</dbReference>
<evidence type="ECO:0000313" key="12">
    <source>
        <dbReference type="EMBL" id="QYC74782.1"/>
    </source>
</evidence>
<sequence length="474" mass="53629">MKIIHTAIEFAPVIKAGGLGDALYGLAKALAANHTTEVVIPLYPQLFTSLQEQDLCSIQKISYFFAGEQEATSFSYLHERIKITLLKLDSQPELFEEAKTIYTNDDAFRFCAFSAAATAYIQKEGADIVHLHDWHVGLVAGLLKQQPCPQLQKIVLTLHNFGYRGYTTREILEASSLNEFYLSHYQLFRDPQTCVLLKGALYCSDFVTTVSPTYAKEILQDYSDYEIHDAVTARQHHLRGILNGIDTTIWGPETDPNLAKNYNKELFENPLFFFEAKAENKKALYETLGLSLEKSPCLCIISRIAEQKGPEFMKQAILHAMENAYTFIIIGTCYGERLHEEFSNLQESLATSPNVRILLTYNDVLARQIFAAADMICIPSIFEPCGLTQMIGMRYGTVPLVRATGGLADTVTHGVNGFSFYNPHDFHEFRNMLSEAVATYRNKRDKWECIVRACLEFSSDLETTANKYIEIYKQ</sequence>
<dbReference type="EC" id="2.4.1.21" evidence="8"/>
<keyword evidence="5 8" id="KW-0328">Glycosyltransferase</keyword>
<keyword evidence="7 8" id="KW-0320">Glycogen biosynthesis</keyword>
<dbReference type="Gene3D" id="3.40.50.2000">
    <property type="entry name" value="Glycogen Phosphorylase B"/>
    <property type="match status" value="2"/>
</dbReference>
<evidence type="ECO:0000259" key="9">
    <source>
        <dbReference type="Pfam" id="PF00534"/>
    </source>
</evidence>
<dbReference type="GO" id="GO:0005978">
    <property type="term" value="P:glycogen biosynthetic process"/>
    <property type="evidence" value="ECO:0007669"/>
    <property type="project" value="UniProtKB-UniRule"/>
</dbReference>
<comment type="catalytic activity">
    <reaction evidence="1 8">
        <text>[(1-&gt;4)-alpha-D-glucosyl](n) + ADP-alpha-D-glucose = [(1-&gt;4)-alpha-D-glucosyl](n+1) + ADP + H(+)</text>
        <dbReference type="Rhea" id="RHEA:18189"/>
        <dbReference type="Rhea" id="RHEA-COMP:9584"/>
        <dbReference type="Rhea" id="RHEA-COMP:9587"/>
        <dbReference type="ChEBI" id="CHEBI:15378"/>
        <dbReference type="ChEBI" id="CHEBI:15444"/>
        <dbReference type="ChEBI" id="CHEBI:57498"/>
        <dbReference type="ChEBI" id="CHEBI:456216"/>
        <dbReference type="EC" id="2.4.1.21"/>
    </reaction>
</comment>
<dbReference type="InterPro" id="IPR013534">
    <property type="entry name" value="Starch_synth_cat_dom"/>
</dbReference>
<accession>A0AAQ0J844</accession>
<dbReference type="InterPro" id="IPR001296">
    <property type="entry name" value="Glyco_trans_1"/>
</dbReference>
<comment type="function">
    <text evidence="2 8">Synthesizes alpha-1,4-glucan chains using ADP-glucose.</text>
</comment>
<comment type="pathway">
    <text evidence="3 8">Glycan biosynthesis; glycogen biosynthesis.</text>
</comment>
<evidence type="ECO:0000259" key="10">
    <source>
        <dbReference type="Pfam" id="PF08323"/>
    </source>
</evidence>
<evidence type="ECO:0000313" key="13">
    <source>
        <dbReference type="Proteomes" id="UP000512184"/>
    </source>
</evidence>
<evidence type="ECO:0000256" key="2">
    <source>
        <dbReference type="ARBA" id="ARBA00002764"/>
    </source>
</evidence>
<reference evidence="11 13" key="1">
    <citation type="submission" date="2019-01" db="EMBL/GenBank/DDBJ databases">
        <title>Whole genome sequencing and annotation enables comparative genome analysis that reveals unique features of the Chlamydia suis R19 Genome.</title>
        <authorList>
            <person name="Dimond Z.E."/>
        </authorList>
    </citation>
    <scope>NUCLEOTIDE SEQUENCE [LARGE SCALE GENOMIC DNA]</scope>
    <source>
        <strain evidence="11 13">R19</strain>
    </source>
</reference>
<dbReference type="EMBL" id="CP063185">
    <property type="protein sequence ID" value="QYC74782.1"/>
    <property type="molecule type" value="Genomic_DNA"/>
</dbReference>
<gene>
    <name evidence="8 12" type="primary">glgA</name>
    <name evidence="11" type="ORF">Chls_201</name>
    <name evidence="12" type="ORF">INQ84_02180</name>
</gene>
<dbReference type="NCBIfam" id="NF001904">
    <property type="entry name" value="PRK00654.2-3"/>
    <property type="match status" value="1"/>
</dbReference>
<organism evidence="12 14">
    <name type="scientific">Chlamydia suis</name>
    <dbReference type="NCBI Taxonomy" id="83559"/>
    <lineage>
        <taxon>Bacteria</taxon>
        <taxon>Pseudomonadati</taxon>
        <taxon>Chlamydiota</taxon>
        <taxon>Chlamydiia</taxon>
        <taxon>Chlamydiales</taxon>
        <taxon>Chlamydiaceae</taxon>
        <taxon>Chlamydia/Chlamydophila group</taxon>
        <taxon>Chlamydia</taxon>
    </lineage>
</organism>
<dbReference type="SUPFAM" id="SSF53756">
    <property type="entry name" value="UDP-Glycosyltransferase/glycogen phosphorylase"/>
    <property type="match status" value="1"/>
</dbReference>
<protein>
    <recommendedName>
        <fullName evidence="8">Glycogen synthase</fullName>
        <ecNumber evidence="8">2.4.1.21</ecNumber>
    </recommendedName>
    <alternativeName>
        <fullName evidence="8">Starch [bacterial glycogen] synthase</fullName>
    </alternativeName>
</protein>
<evidence type="ECO:0000256" key="3">
    <source>
        <dbReference type="ARBA" id="ARBA00004964"/>
    </source>
</evidence>
<name>A0AAQ0J844_9CHLA</name>